<gene>
    <name evidence="2" type="ORF">EZM97_11135</name>
</gene>
<evidence type="ECO:0000313" key="2">
    <source>
        <dbReference type="EMBL" id="TCI09514.1"/>
    </source>
</evidence>
<protein>
    <submittedName>
        <fullName evidence="2">Diguanylate cyclase</fullName>
    </submittedName>
</protein>
<dbReference type="InterPro" id="IPR004360">
    <property type="entry name" value="Glyas_Fos-R_dOase_dom"/>
</dbReference>
<proteinExistence type="predicted"/>
<dbReference type="Pfam" id="PF00903">
    <property type="entry name" value="Glyoxalase"/>
    <property type="match status" value="1"/>
</dbReference>
<feature type="domain" description="VOC" evidence="1">
    <location>
        <begin position="5"/>
        <end position="126"/>
    </location>
</feature>
<dbReference type="InterPro" id="IPR050383">
    <property type="entry name" value="GlyoxalaseI/FosfomycinResist"/>
</dbReference>
<organism evidence="2 3">
    <name type="scientific">Dyella soli</name>
    <dbReference type="NCBI Taxonomy" id="522319"/>
    <lineage>
        <taxon>Bacteria</taxon>
        <taxon>Pseudomonadati</taxon>
        <taxon>Pseudomonadota</taxon>
        <taxon>Gammaproteobacteria</taxon>
        <taxon>Lysobacterales</taxon>
        <taxon>Rhodanobacteraceae</taxon>
        <taxon>Dyella</taxon>
    </lineage>
</organism>
<reference evidence="2 3" key="1">
    <citation type="submission" date="2019-02" db="EMBL/GenBank/DDBJ databases">
        <title>Dyella amyloliquefaciens sp. nov., isolated from forest soil.</title>
        <authorList>
            <person name="Gao Z.-H."/>
            <person name="Qiu L.-H."/>
        </authorList>
    </citation>
    <scope>NUCLEOTIDE SEQUENCE [LARGE SCALE GENOMIC DNA]</scope>
    <source>
        <strain evidence="2 3">KACC 12747</strain>
    </source>
</reference>
<dbReference type="PANTHER" id="PTHR21366">
    <property type="entry name" value="GLYOXALASE FAMILY PROTEIN"/>
    <property type="match status" value="1"/>
</dbReference>
<dbReference type="InterPro" id="IPR037523">
    <property type="entry name" value="VOC_core"/>
</dbReference>
<dbReference type="EMBL" id="SJTG01000002">
    <property type="protein sequence ID" value="TCI09514.1"/>
    <property type="molecule type" value="Genomic_DNA"/>
</dbReference>
<dbReference type="RefSeq" id="WP_131406624.1">
    <property type="nucleotide sequence ID" value="NZ_SJTG01000002.1"/>
</dbReference>
<evidence type="ECO:0000313" key="3">
    <source>
        <dbReference type="Proteomes" id="UP000291822"/>
    </source>
</evidence>
<dbReference type="AlphaFoldDB" id="A0A4R0YVN1"/>
<comment type="caution">
    <text evidence="2">The sequence shown here is derived from an EMBL/GenBank/DDBJ whole genome shotgun (WGS) entry which is preliminary data.</text>
</comment>
<dbReference type="SUPFAM" id="SSF54593">
    <property type="entry name" value="Glyoxalase/Bleomycin resistance protein/Dihydroxybiphenyl dioxygenase"/>
    <property type="match status" value="1"/>
</dbReference>
<dbReference type="Proteomes" id="UP000291822">
    <property type="component" value="Unassembled WGS sequence"/>
</dbReference>
<keyword evidence="3" id="KW-1185">Reference proteome</keyword>
<dbReference type="Gene3D" id="3.10.180.10">
    <property type="entry name" value="2,3-Dihydroxybiphenyl 1,2-Dioxygenase, domain 1"/>
    <property type="match status" value="1"/>
</dbReference>
<name>A0A4R0YVN1_9GAMM</name>
<accession>A0A4R0YVN1</accession>
<dbReference type="PROSITE" id="PS51819">
    <property type="entry name" value="VOC"/>
    <property type="match status" value="1"/>
</dbReference>
<dbReference type="InterPro" id="IPR029068">
    <property type="entry name" value="Glyas_Bleomycin-R_OHBP_Dase"/>
</dbReference>
<sequence length="130" mass="14378">MGVRGLDHVNLRAPAELVERLRRFYVEVIGLHEGHRPVFRSGSRGYWLYAGTQAVMHLTITAEGDGQPQRAGWLGHYAFACDDLAATRARLDAAGIPYQVDRVDSPGQVQLFLSDPSGLAVELNFSTDKR</sequence>
<evidence type="ECO:0000259" key="1">
    <source>
        <dbReference type="PROSITE" id="PS51819"/>
    </source>
</evidence>